<dbReference type="CDD" id="cd03784">
    <property type="entry name" value="GT1_Gtf-like"/>
    <property type="match status" value="1"/>
</dbReference>
<comment type="subcellular location">
    <subcellularLocation>
        <location evidence="5">Membrane</location>
        <topology evidence="5">Single-pass membrane protein</topology>
    </subcellularLocation>
</comment>
<keyword evidence="2 4" id="KW-0328">Glycosyltransferase</keyword>
<organism evidence="6 7">
    <name type="scientific">Saccoglossus kowalevskii</name>
    <name type="common">Acorn worm</name>
    <dbReference type="NCBI Taxonomy" id="10224"/>
    <lineage>
        <taxon>Eukaryota</taxon>
        <taxon>Metazoa</taxon>
        <taxon>Hemichordata</taxon>
        <taxon>Enteropneusta</taxon>
        <taxon>Harrimaniidae</taxon>
        <taxon>Saccoglossus</taxon>
    </lineage>
</organism>
<dbReference type="PANTHER" id="PTHR48043">
    <property type="entry name" value="EG:EG0003.4 PROTEIN-RELATED"/>
    <property type="match status" value="1"/>
</dbReference>
<dbReference type="InterPro" id="IPR002213">
    <property type="entry name" value="UDP_glucos_trans"/>
</dbReference>
<feature type="chain" id="PRO_5044990324" description="UDP-glucuronosyltransferase" evidence="5">
    <location>
        <begin position="20"/>
        <end position="522"/>
    </location>
</feature>
<name>A0ABM0GM78_SACKO</name>
<protein>
    <recommendedName>
        <fullName evidence="5">UDP-glucuronosyltransferase</fullName>
        <ecNumber evidence="5">2.4.1.17</ecNumber>
    </recommendedName>
</protein>
<comment type="similarity">
    <text evidence="1 4">Belongs to the UDP-glycosyltransferase family.</text>
</comment>
<gene>
    <name evidence="7" type="primary">LOC100377966</name>
</gene>
<evidence type="ECO:0000313" key="6">
    <source>
        <dbReference type="Proteomes" id="UP000694865"/>
    </source>
</evidence>
<evidence type="ECO:0000256" key="2">
    <source>
        <dbReference type="ARBA" id="ARBA00022676"/>
    </source>
</evidence>
<evidence type="ECO:0000256" key="3">
    <source>
        <dbReference type="ARBA" id="ARBA00022679"/>
    </source>
</evidence>
<evidence type="ECO:0000313" key="7">
    <source>
        <dbReference type="RefSeq" id="XP_002733013.2"/>
    </source>
</evidence>
<dbReference type="GeneID" id="100377966"/>
<dbReference type="InterPro" id="IPR035595">
    <property type="entry name" value="UDP_glycos_trans_CS"/>
</dbReference>
<dbReference type="Gene3D" id="3.40.50.2000">
    <property type="entry name" value="Glycogen Phosphorylase B"/>
    <property type="match status" value="2"/>
</dbReference>
<keyword evidence="5" id="KW-1133">Transmembrane helix</keyword>
<comment type="catalytic activity">
    <reaction evidence="5">
        <text>glucuronate acceptor + UDP-alpha-D-glucuronate = acceptor beta-D-glucuronoside + UDP + H(+)</text>
        <dbReference type="Rhea" id="RHEA:21032"/>
        <dbReference type="ChEBI" id="CHEBI:15378"/>
        <dbReference type="ChEBI" id="CHEBI:58052"/>
        <dbReference type="ChEBI" id="CHEBI:58223"/>
        <dbReference type="ChEBI" id="CHEBI:132367"/>
        <dbReference type="ChEBI" id="CHEBI:132368"/>
        <dbReference type="EC" id="2.4.1.17"/>
    </reaction>
</comment>
<dbReference type="Pfam" id="PF00201">
    <property type="entry name" value="UDPGT"/>
    <property type="match status" value="1"/>
</dbReference>
<keyword evidence="6" id="KW-1185">Reference proteome</keyword>
<evidence type="ECO:0000256" key="5">
    <source>
        <dbReference type="RuleBase" id="RU362059"/>
    </source>
</evidence>
<accession>A0ABM0GM78</accession>
<dbReference type="PANTHER" id="PTHR48043:SF54">
    <property type="entry name" value="2-HYDROXYACYLSPHINGOSINE 1-BETA-GALACTOSYLTRANSFERASE"/>
    <property type="match status" value="1"/>
</dbReference>
<evidence type="ECO:0000256" key="4">
    <source>
        <dbReference type="RuleBase" id="RU003718"/>
    </source>
</evidence>
<dbReference type="Proteomes" id="UP000694865">
    <property type="component" value="Unplaced"/>
</dbReference>
<dbReference type="EC" id="2.4.1.17" evidence="5"/>
<feature type="transmembrane region" description="Helical" evidence="5">
    <location>
        <begin position="485"/>
        <end position="512"/>
    </location>
</feature>
<dbReference type="InterPro" id="IPR050271">
    <property type="entry name" value="UDP-glycosyltransferase"/>
</dbReference>
<dbReference type="PROSITE" id="PS00375">
    <property type="entry name" value="UDPGT"/>
    <property type="match status" value="1"/>
</dbReference>
<proteinExistence type="inferred from homology"/>
<dbReference type="RefSeq" id="XP_002733013.2">
    <property type="nucleotide sequence ID" value="XM_002732967.2"/>
</dbReference>
<keyword evidence="5" id="KW-0732">Signal</keyword>
<reference evidence="7" key="1">
    <citation type="submission" date="2025-08" db="UniProtKB">
        <authorList>
            <consortium name="RefSeq"/>
        </authorList>
    </citation>
    <scope>IDENTIFICATION</scope>
    <source>
        <tissue evidence="7">Testes</tissue>
    </source>
</reference>
<sequence>MAVRMCFALLALFVTNISAYNILTVLAMSVGSHFLYLSKIGEHLTRKGHSVTLLVAENHNDLNKTFGHGNVFTVEKYHSAMDEDMFLRVWDAMNELLQGNMYFQRATSLLNDAMFTDCRTVLLDADLMQRLEQSKFDIVIGDNVTPCRALIADKLSLPFITVSTNRPLPSFDTYLLNMPTPLSYVPGFVSGLTDRMTLWERLTNVVNHAVVHLAVNLLLLPPYNRLKQECDIDRDVSIVESLSKSQLTIFGMDWDVDFPCPMMPNTVRIGGLLAKPATPLAEEWEEFVRSAADIGLVVFSFGSLIDLSHNSVKSEIVFSALARLSQKVAIKYDGTPPSTLGNNTKLSKWIPQNDLLGHPNTKVFVAHGGLNGIYEAVYHGVPMVGIPIYDDHFDNFARLRSKGMVETVEIGTLTSDGLFDAIIKVITNTRYKANAEKISRIHRDKPMSASDTAVFWIEHVIKHGGQHLRAEAFNLNFSQYFLMDVFAFLFIALITVFILVKMFFFLMCILCCKRNSQKQKSD</sequence>
<keyword evidence="5" id="KW-0472">Membrane</keyword>
<feature type="signal peptide" evidence="5">
    <location>
        <begin position="1"/>
        <end position="19"/>
    </location>
</feature>
<keyword evidence="3 4" id="KW-0808">Transferase</keyword>
<dbReference type="SUPFAM" id="SSF53756">
    <property type="entry name" value="UDP-Glycosyltransferase/glycogen phosphorylase"/>
    <property type="match status" value="1"/>
</dbReference>
<keyword evidence="5" id="KW-0812">Transmembrane</keyword>
<evidence type="ECO:0000256" key="1">
    <source>
        <dbReference type="ARBA" id="ARBA00009995"/>
    </source>
</evidence>